<keyword evidence="2" id="KW-0496">Mitochondrion</keyword>
<feature type="region of interest" description="Disordered" evidence="1">
    <location>
        <begin position="15"/>
        <end position="61"/>
    </location>
</feature>
<dbReference type="EMBL" id="MK527108">
    <property type="protein sequence ID" value="QGN66754.1"/>
    <property type="molecule type" value="Genomic_DNA"/>
</dbReference>
<evidence type="ECO:0000313" key="2">
    <source>
        <dbReference type="EMBL" id="QGN66754.1"/>
    </source>
</evidence>
<protein>
    <submittedName>
        <fullName evidence="2">Uncharacterized protein</fullName>
    </submittedName>
</protein>
<reference evidence="2" key="1">
    <citation type="submission" date="2019-02" db="EMBL/GenBank/DDBJ databases">
        <title>The largest mitochondrial genome of Morchella importuna (272.2 kb) among fungi reservoir of numerous mitochondrial ORFs, repeatitive sequences and nuclear genome horizontal transfer.</title>
        <authorList>
            <person name="Liu W."/>
            <person name="Bian Y."/>
        </authorList>
    </citation>
    <scope>NUCLEOTIDE SEQUENCE</scope>
</reference>
<dbReference type="GeneID" id="42906077"/>
<feature type="compositionally biased region" description="Polar residues" evidence="1">
    <location>
        <begin position="22"/>
        <end position="31"/>
    </location>
</feature>
<proteinExistence type="predicted"/>
<geneLocation type="mitochondrion" evidence="2"/>
<accession>A0A650AFQ7</accession>
<sequence length="169" mass="18798">MNKYLEYQVKRLLKARDGTASHPPNGSKISTPPTPPAPLSNSLLSHGLRPREKAPPLEQPSLLAEGHERSFFFIKKKRGFYLGPTKEGAREGKKKWREGRAFKWGGGGWGSEINGGHPPGPRPSFLIYFHSEINGKEGCKKKKVLERFASSPPFLPPYSSSLLILYSLS</sequence>
<dbReference type="RefSeq" id="YP_009722352.1">
    <property type="nucleotide sequence ID" value="NC_045397.1"/>
</dbReference>
<name>A0A650AFQ7_9PEZI</name>
<evidence type="ECO:0000256" key="1">
    <source>
        <dbReference type="SAM" id="MobiDB-lite"/>
    </source>
</evidence>
<gene>
    <name evidence="2" type="primary">orf169</name>
</gene>
<dbReference type="AlphaFoldDB" id="A0A650AFQ7"/>
<organism evidence="2">
    <name type="scientific">Morchella importuna</name>
    <dbReference type="NCBI Taxonomy" id="1174673"/>
    <lineage>
        <taxon>Eukaryota</taxon>
        <taxon>Fungi</taxon>
        <taxon>Dikarya</taxon>
        <taxon>Ascomycota</taxon>
        <taxon>Pezizomycotina</taxon>
        <taxon>Pezizomycetes</taxon>
        <taxon>Pezizales</taxon>
        <taxon>Morchellaceae</taxon>
        <taxon>Morchella</taxon>
    </lineage>
</organism>